<gene>
    <name evidence="3" type="ORF">MCHLO_03876</name>
</gene>
<feature type="compositionally biased region" description="Polar residues" evidence="1">
    <location>
        <begin position="48"/>
        <end position="62"/>
    </location>
</feature>
<evidence type="ECO:0000256" key="1">
    <source>
        <dbReference type="SAM" id="MobiDB-lite"/>
    </source>
</evidence>
<dbReference type="EMBL" id="DF842313">
    <property type="protein sequence ID" value="GAT46343.1"/>
    <property type="molecule type" value="Genomic_DNA"/>
</dbReference>
<evidence type="ECO:0000313" key="4">
    <source>
        <dbReference type="Proteomes" id="UP000815677"/>
    </source>
</evidence>
<proteinExistence type="predicted"/>
<organism evidence="3 4">
    <name type="scientific">Mycena chlorophos</name>
    <name type="common">Agaric fungus</name>
    <name type="synonym">Agaricus chlorophos</name>
    <dbReference type="NCBI Taxonomy" id="658473"/>
    <lineage>
        <taxon>Eukaryota</taxon>
        <taxon>Fungi</taxon>
        <taxon>Dikarya</taxon>
        <taxon>Basidiomycota</taxon>
        <taxon>Agaricomycotina</taxon>
        <taxon>Agaricomycetes</taxon>
        <taxon>Agaricomycetidae</taxon>
        <taxon>Agaricales</taxon>
        <taxon>Marasmiineae</taxon>
        <taxon>Mycenaceae</taxon>
        <taxon>Mycena</taxon>
    </lineage>
</organism>
<feature type="region of interest" description="Disordered" evidence="1">
    <location>
        <begin position="149"/>
        <end position="169"/>
    </location>
</feature>
<feature type="compositionally biased region" description="Polar residues" evidence="1">
    <location>
        <begin position="73"/>
        <end position="93"/>
    </location>
</feature>
<protein>
    <submittedName>
        <fullName evidence="3">Uncharacterized protein</fullName>
    </submittedName>
</protein>
<evidence type="ECO:0000256" key="2">
    <source>
        <dbReference type="SAM" id="Phobius"/>
    </source>
</evidence>
<reference evidence="3" key="1">
    <citation type="submission" date="2014-09" db="EMBL/GenBank/DDBJ databases">
        <title>Genome sequence of the luminous mushroom Mycena chlorophos for searching fungal bioluminescence genes.</title>
        <authorList>
            <person name="Tanaka Y."/>
            <person name="Kasuga D."/>
            <person name="Oba Y."/>
            <person name="Hase S."/>
            <person name="Sato K."/>
            <person name="Oba Y."/>
            <person name="Sakakibara Y."/>
        </authorList>
    </citation>
    <scope>NUCLEOTIDE SEQUENCE</scope>
</reference>
<evidence type="ECO:0000313" key="3">
    <source>
        <dbReference type="EMBL" id="GAT46343.1"/>
    </source>
</evidence>
<accession>A0ABQ0L5A4</accession>
<keyword evidence="2" id="KW-1133">Transmembrane helix</keyword>
<feature type="transmembrane region" description="Helical" evidence="2">
    <location>
        <begin position="12"/>
        <end position="30"/>
    </location>
</feature>
<keyword evidence="4" id="KW-1185">Reference proteome</keyword>
<name>A0ABQ0L5A4_MYCCL</name>
<feature type="compositionally biased region" description="Low complexity" evidence="1">
    <location>
        <begin position="94"/>
        <end position="120"/>
    </location>
</feature>
<feature type="region of interest" description="Disordered" evidence="1">
    <location>
        <begin position="40"/>
        <end position="120"/>
    </location>
</feature>
<keyword evidence="2" id="KW-0812">Transmembrane</keyword>
<keyword evidence="2" id="KW-0472">Membrane</keyword>
<dbReference type="Proteomes" id="UP000815677">
    <property type="component" value="Unassembled WGS sequence"/>
</dbReference>
<sequence>MPPIARNTASIAGAGLGCAAAFALLVFVIGRHWRWMRKHPLPRKPAASTESSSNHEPQSTNMDTDRPPVAELQRQSSIGIAAESSLTAMSGTVSPPGGSPRASGSMAAGSSSSKDVRAAAPDLGPADLALQQLEAVTRRLTEIEARMEVAERRDGTSLSPDVLPAYSAH</sequence>
<dbReference type="PROSITE" id="PS51257">
    <property type="entry name" value="PROKAR_LIPOPROTEIN"/>
    <property type="match status" value="1"/>
</dbReference>